<dbReference type="InterPro" id="IPR036291">
    <property type="entry name" value="NAD(P)-bd_dom_sf"/>
</dbReference>
<feature type="domain" description="NAD-dependent epimerase/dehydratase" evidence="1">
    <location>
        <begin position="4"/>
        <end position="184"/>
    </location>
</feature>
<dbReference type="AlphaFoldDB" id="A0A6N7KZI8"/>
<dbReference type="Gene3D" id="3.40.50.720">
    <property type="entry name" value="NAD(P)-binding Rossmann-like Domain"/>
    <property type="match status" value="1"/>
</dbReference>
<organism evidence="2 3">
    <name type="scientific">Streptomyces kaniharaensis</name>
    <dbReference type="NCBI Taxonomy" id="212423"/>
    <lineage>
        <taxon>Bacteria</taxon>
        <taxon>Bacillati</taxon>
        <taxon>Actinomycetota</taxon>
        <taxon>Actinomycetes</taxon>
        <taxon>Kitasatosporales</taxon>
        <taxon>Streptomycetaceae</taxon>
        <taxon>Streptomyces</taxon>
    </lineage>
</organism>
<accession>A0A6N7KZI8</accession>
<dbReference type="OrthoDB" id="9809586at2"/>
<dbReference type="RefSeq" id="WP_153465317.1">
    <property type="nucleotide sequence ID" value="NZ_WBOF01000001.1"/>
</dbReference>
<evidence type="ECO:0000259" key="1">
    <source>
        <dbReference type="Pfam" id="PF01370"/>
    </source>
</evidence>
<dbReference type="SUPFAM" id="SSF51735">
    <property type="entry name" value="NAD(P)-binding Rossmann-fold domains"/>
    <property type="match status" value="1"/>
</dbReference>
<sequence>MEQALVIGGNRYFGRRLVTLLRDSGVHVSVLNRGSAAPPPGVTHLVADREDETALAAALAGRSFDVVVDQVCYTASHAEGAVRAFAGRVGRYVMTSTIEVYDTGEARPAGVPLGEHAFDPAQWRMQDGDGSYGEGKRQAEAVFTRSGAFPFVTVRAGHVLGAADFTGRLAYYRERIDAGLPVAVHPENLPSSYTHEAEMADVLYWAAGADFTGAVNACSYGELTATDICELVAAGRPYRTAAPAPGEEASPFSFDRYYGMDNSRAEQLGYTFSHTRDWLPELVAATR</sequence>
<gene>
    <name evidence="2" type="ORF">F7Q99_26260</name>
</gene>
<dbReference type="InterPro" id="IPR001509">
    <property type="entry name" value="Epimerase_deHydtase"/>
</dbReference>
<dbReference type="Proteomes" id="UP000450000">
    <property type="component" value="Unassembled WGS sequence"/>
</dbReference>
<dbReference type="EMBL" id="WBOF01000001">
    <property type="protein sequence ID" value="MQS15678.1"/>
    <property type="molecule type" value="Genomic_DNA"/>
</dbReference>
<protein>
    <submittedName>
        <fullName evidence="2">NAD(P)H-binding protein</fullName>
    </submittedName>
</protein>
<proteinExistence type="predicted"/>
<evidence type="ECO:0000313" key="2">
    <source>
        <dbReference type="EMBL" id="MQS15678.1"/>
    </source>
</evidence>
<comment type="caution">
    <text evidence="2">The sequence shown here is derived from an EMBL/GenBank/DDBJ whole genome shotgun (WGS) entry which is preliminary data.</text>
</comment>
<evidence type="ECO:0000313" key="3">
    <source>
        <dbReference type="Proteomes" id="UP000450000"/>
    </source>
</evidence>
<dbReference type="Pfam" id="PF01370">
    <property type="entry name" value="Epimerase"/>
    <property type="match status" value="1"/>
</dbReference>
<name>A0A6N7KZI8_9ACTN</name>
<keyword evidence="3" id="KW-1185">Reference proteome</keyword>
<reference evidence="2 3" key="1">
    <citation type="submission" date="2019-09" db="EMBL/GenBank/DDBJ databases">
        <title>Genome Sequences of Streptomyces kaniharaensis ATCC 21070.</title>
        <authorList>
            <person name="Zhu W."/>
            <person name="De Crecy-Lagard V."/>
            <person name="Richards N.G."/>
        </authorList>
    </citation>
    <scope>NUCLEOTIDE SEQUENCE [LARGE SCALE GENOMIC DNA]</scope>
    <source>
        <strain evidence="2 3">SF-557</strain>
    </source>
</reference>